<dbReference type="InterPro" id="IPR050261">
    <property type="entry name" value="FrsA_esterase"/>
</dbReference>
<dbReference type="SUPFAM" id="SSF53474">
    <property type="entry name" value="alpha/beta-Hydrolases"/>
    <property type="match status" value="1"/>
</dbReference>
<dbReference type="EMBL" id="JAKIJS010000001">
    <property type="protein sequence ID" value="MCF6136812.1"/>
    <property type="molecule type" value="Genomic_DNA"/>
</dbReference>
<gene>
    <name evidence="3" type="ORF">L2716_03655</name>
</gene>
<dbReference type="Pfam" id="PF00326">
    <property type="entry name" value="Peptidase_S9"/>
    <property type="match status" value="1"/>
</dbReference>
<organism evidence="3 4">
    <name type="scientific">Pseudalkalibacillus berkeleyi</name>
    <dbReference type="NCBI Taxonomy" id="1069813"/>
    <lineage>
        <taxon>Bacteria</taxon>
        <taxon>Bacillati</taxon>
        <taxon>Bacillota</taxon>
        <taxon>Bacilli</taxon>
        <taxon>Bacillales</taxon>
        <taxon>Fictibacillaceae</taxon>
        <taxon>Pseudalkalibacillus</taxon>
    </lineage>
</organism>
<dbReference type="PANTHER" id="PTHR22946:SF9">
    <property type="entry name" value="POLYKETIDE TRANSFERASE AF380"/>
    <property type="match status" value="1"/>
</dbReference>
<dbReference type="InterPro" id="IPR029058">
    <property type="entry name" value="AB_hydrolase_fold"/>
</dbReference>
<dbReference type="Gene3D" id="3.40.50.1820">
    <property type="entry name" value="alpha/beta hydrolase"/>
    <property type="match status" value="1"/>
</dbReference>
<dbReference type="InterPro" id="IPR001375">
    <property type="entry name" value="Peptidase_S9_cat"/>
</dbReference>
<accession>A0ABS9GVG9</accession>
<reference evidence="3 4" key="1">
    <citation type="submission" date="2022-01" db="EMBL/GenBank/DDBJ databases">
        <title>Alkalihalobacillus sp. EGI L200015, a novel bacterium isolated from a salt lake sediment.</title>
        <authorList>
            <person name="Gao L."/>
            <person name="Fang B.-Z."/>
            <person name="Li W.-J."/>
        </authorList>
    </citation>
    <scope>NUCLEOTIDE SEQUENCE [LARGE SCALE GENOMIC DNA]</scope>
    <source>
        <strain evidence="3 4">KCTC 12718</strain>
    </source>
</reference>
<dbReference type="Proteomes" id="UP001649381">
    <property type="component" value="Unassembled WGS sequence"/>
</dbReference>
<dbReference type="RefSeq" id="WP_236331884.1">
    <property type="nucleotide sequence ID" value="NZ_JAKIJS010000001.1"/>
</dbReference>
<comment type="caution">
    <text evidence="3">The sequence shown here is derived from an EMBL/GenBank/DDBJ whole genome shotgun (WGS) entry which is preliminary data.</text>
</comment>
<name>A0ABS9GVG9_9BACL</name>
<sequence length="255" mass="29171">MIQIETDYVENIPVLNIAPSDQADEELPTLIFLHGFTSSKEQNLSYAYLLAKEGIRVILPDFPHHGERAIHLSTKERNWKFWDIIVQGITELETVKNHYIEKGHINIERIGVAGTSMGSITMFGALTQYDWIKLSVSMMGTPCYEDFANLMLKSLQNEGVELPISIAELEEKFRSLKIFDLSQNPQLLGNRPLLIWHGEADSVVPYQLTKRFYDKLLYNGYADTDQVHMLTDQVAGHKVTRDACHQAVDWIIEHI</sequence>
<feature type="domain" description="Peptidase S9 prolyl oligopeptidase catalytic" evidence="2">
    <location>
        <begin position="90"/>
        <end position="246"/>
    </location>
</feature>
<evidence type="ECO:0000259" key="2">
    <source>
        <dbReference type="Pfam" id="PF00326"/>
    </source>
</evidence>
<keyword evidence="4" id="KW-1185">Reference proteome</keyword>
<dbReference type="PANTHER" id="PTHR22946">
    <property type="entry name" value="DIENELACTONE HYDROLASE DOMAIN-CONTAINING PROTEIN-RELATED"/>
    <property type="match status" value="1"/>
</dbReference>
<evidence type="ECO:0000256" key="1">
    <source>
        <dbReference type="ARBA" id="ARBA00022801"/>
    </source>
</evidence>
<evidence type="ECO:0000313" key="4">
    <source>
        <dbReference type="Proteomes" id="UP001649381"/>
    </source>
</evidence>
<proteinExistence type="predicted"/>
<evidence type="ECO:0000313" key="3">
    <source>
        <dbReference type="EMBL" id="MCF6136812.1"/>
    </source>
</evidence>
<protein>
    <submittedName>
        <fullName evidence="3">Prolyl oligopeptidase family serine peptidase</fullName>
    </submittedName>
</protein>
<keyword evidence="1" id="KW-0378">Hydrolase</keyword>